<feature type="region of interest" description="Disordered" evidence="1">
    <location>
        <begin position="82"/>
        <end position="128"/>
    </location>
</feature>
<keyword evidence="3" id="KW-1185">Reference proteome</keyword>
<evidence type="ECO:0008006" key="4">
    <source>
        <dbReference type="Google" id="ProtNLM"/>
    </source>
</evidence>
<name>A0A388K3Z8_CHABU</name>
<accession>A0A388K3Z8</accession>
<dbReference type="PANTHER" id="PTHR33492:SF11">
    <property type="entry name" value="OS04G0670900 PROTEIN"/>
    <property type="match status" value="1"/>
</dbReference>
<dbReference type="Gramene" id="GBG64767">
    <property type="protein sequence ID" value="GBG64767"/>
    <property type="gene ID" value="CBR_g46724"/>
</dbReference>
<dbReference type="PANTHER" id="PTHR33492">
    <property type="entry name" value="OSJNBA0043A12.37 PROTEIN-RELATED"/>
    <property type="match status" value="1"/>
</dbReference>
<evidence type="ECO:0000256" key="1">
    <source>
        <dbReference type="SAM" id="MobiDB-lite"/>
    </source>
</evidence>
<evidence type="ECO:0000313" key="2">
    <source>
        <dbReference type="EMBL" id="GBG64767.1"/>
    </source>
</evidence>
<dbReference type="AlphaFoldDB" id="A0A388K3Z8"/>
<feature type="compositionally biased region" description="Low complexity" evidence="1">
    <location>
        <begin position="86"/>
        <end position="96"/>
    </location>
</feature>
<dbReference type="Proteomes" id="UP000265515">
    <property type="component" value="Unassembled WGS sequence"/>
</dbReference>
<gene>
    <name evidence="2" type="ORF">CBR_g46724</name>
</gene>
<proteinExistence type="predicted"/>
<protein>
    <recommendedName>
        <fullName evidence="4">Myb-like domain-containing protein</fullName>
    </recommendedName>
</protein>
<dbReference type="EMBL" id="BFEA01000054">
    <property type="protein sequence ID" value="GBG64767.1"/>
    <property type="molecule type" value="Genomic_DNA"/>
</dbReference>
<comment type="caution">
    <text evidence="2">The sequence shown here is derived from an EMBL/GenBank/DDBJ whole genome shotgun (WGS) entry which is preliminary data.</text>
</comment>
<evidence type="ECO:0000313" key="3">
    <source>
        <dbReference type="Proteomes" id="UP000265515"/>
    </source>
</evidence>
<organism evidence="2 3">
    <name type="scientific">Chara braunii</name>
    <name type="common">Braun's stonewort</name>
    <dbReference type="NCBI Taxonomy" id="69332"/>
    <lineage>
        <taxon>Eukaryota</taxon>
        <taxon>Viridiplantae</taxon>
        <taxon>Streptophyta</taxon>
        <taxon>Charophyceae</taxon>
        <taxon>Charales</taxon>
        <taxon>Characeae</taxon>
        <taxon>Chara</taxon>
    </lineage>
</organism>
<sequence length="281" mass="31432">MKEEGYIRTGEDCRKKWVELQKKVREIRDACEGSGKQSYWDLTTDERKKLNISQTFERPLWDAMEWYRLKAAFTMDNTMASEDLRGSGSAPGSEAGSEGGGTEASDSAPKTRRTSSGRVCRGESSQTISSMAAAMEESTRTVCEGLDRVAGTLARATTEGAAMMAARYFGRELVFGPEITRRSYRFLSVDVNGKAIVDLDVALGYNNRNMSHVLVWVKKTGDCVPDEAMSAGLDIVVDIVLYFIDHLVIEHGNKLDMGAFYYTYLDPPLVRRRFFHGEIRL</sequence>
<reference evidence="2 3" key="1">
    <citation type="journal article" date="2018" name="Cell">
        <title>The Chara Genome: Secondary Complexity and Implications for Plant Terrestrialization.</title>
        <authorList>
            <person name="Nishiyama T."/>
            <person name="Sakayama H."/>
            <person name="Vries J.D."/>
            <person name="Buschmann H."/>
            <person name="Saint-Marcoux D."/>
            <person name="Ullrich K.K."/>
            <person name="Haas F.B."/>
            <person name="Vanderstraeten L."/>
            <person name="Becker D."/>
            <person name="Lang D."/>
            <person name="Vosolsobe S."/>
            <person name="Rombauts S."/>
            <person name="Wilhelmsson P.K.I."/>
            <person name="Janitza P."/>
            <person name="Kern R."/>
            <person name="Heyl A."/>
            <person name="Rumpler F."/>
            <person name="Villalobos L.I.A.C."/>
            <person name="Clay J.M."/>
            <person name="Skokan R."/>
            <person name="Toyoda A."/>
            <person name="Suzuki Y."/>
            <person name="Kagoshima H."/>
            <person name="Schijlen E."/>
            <person name="Tajeshwar N."/>
            <person name="Catarino B."/>
            <person name="Hetherington A.J."/>
            <person name="Saltykova A."/>
            <person name="Bonnot C."/>
            <person name="Breuninger H."/>
            <person name="Symeonidi A."/>
            <person name="Radhakrishnan G.V."/>
            <person name="Van Nieuwerburgh F."/>
            <person name="Deforce D."/>
            <person name="Chang C."/>
            <person name="Karol K.G."/>
            <person name="Hedrich R."/>
            <person name="Ulvskov P."/>
            <person name="Glockner G."/>
            <person name="Delwiche C.F."/>
            <person name="Petrasek J."/>
            <person name="Van de Peer Y."/>
            <person name="Friml J."/>
            <person name="Beilby M."/>
            <person name="Dolan L."/>
            <person name="Kohara Y."/>
            <person name="Sugano S."/>
            <person name="Fujiyama A."/>
            <person name="Delaux P.-M."/>
            <person name="Quint M."/>
            <person name="TheiBen G."/>
            <person name="Hagemann M."/>
            <person name="Harholt J."/>
            <person name="Dunand C."/>
            <person name="Zachgo S."/>
            <person name="Langdale J."/>
            <person name="Maumus F."/>
            <person name="Straeten D.V.D."/>
            <person name="Gould S.B."/>
            <person name="Rensing S.A."/>
        </authorList>
    </citation>
    <scope>NUCLEOTIDE SEQUENCE [LARGE SCALE GENOMIC DNA]</scope>
    <source>
        <strain evidence="2 3">S276</strain>
    </source>
</reference>